<name>A0ABX0HQG9_9BURK</name>
<dbReference type="EMBL" id="JAAOCD010000001">
    <property type="protein sequence ID" value="NHK97313.1"/>
    <property type="molecule type" value="Genomic_DNA"/>
</dbReference>
<organism evidence="2 3">
    <name type="scientific">Rubrivivax benzoatilyticus</name>
    <dbReference type="NCBI Taxonomy" id="316997"/>
    <lineage>
        <taxon>Bacteria</taxon>
        <taxon>Pseudomonadati</taxon>
        <taxon>Pseudomonadota</taxon>
        <taxon>Betaproteobacteria</taxon>
        <taxon>Burkholderiales</taxon>
        <taxon>Sphaerotilaceae</taxon>
        <taxon>Rubrivivax</taxon>
    </lineage>
</organism>
<evidence type="ECO:0008006" key="4">
    <source>
        <dbReference type="Google" id="ProtNLM"/>
    </source>
</evidence>
<feature type="signal peptide" evidence="1">
    <location>
        <begin position="1"/>
        <end position="21"/>
    </location>
</feature>
<evidence type="ECO:0000256" key="1">
    <source>
        <dbReference type="SAM" id="SignalP"/>
    </source>
</evidence>
<proteinExistence type="predicted"/>
<dbReference type="PROSITE" id="PS51257">
    <property type="entry name" value="PROKAR_LIPOPROTEIN"/>
    <property type="match status" value="1"/>
</dbReference>
<keyword evidence="3" id="KW-1185">Reference proteome</keyword>
<feature type="chain" id="PRO_5046560737" description="Lipoprotein" evidence="1">
    <location>
        <begin position="22"/>
        <end position="328"/>
    </location>
</feature>
<dbReference type="Proteomes" id="UP000802098">
    <property type="component" value="Unassembled WGS sequence"/>
</dbReference>
<evidence type="ECO:0000313" key="2">
    <source>
        <dbReference type="EMBL" id="NHK97313.1"/>
    </source>
</evidence>
<accession>A0ABX0HQG9</accession>
<reference evidence="2 3" key="1">
    <citation type="submission" date="2020-03" db="EMBL/GenBank/DDBJ databases">
        <title>Rubrivivax benzoatilyticus JA2 (sequenced after 10 years sub-culturing).</title>
        <authorList>
            <person name="Gupta D."/>
            <person name="Chintalapati S."/>
            <person name="Chintalapati V.R."/>
        </authorList>
    </citation>
    <scope>NUCLEOTIDE SEQUENCE [LARGE SCALE GENOMIC DNA]</scope>
    <source>
        <strain evidence="2 3">JA2-Mal</strain>
    </source>
</reference>
<evidence type="ECO:0000313" key="3">
    <source>
        <dbReference type="Proteomes" id="UP000802098"/>
    </source>
</evidence>
<keyword evidence="1" id="KW-0732">Signal</keyword>
<protein>
    <recommendedName>
        <fullName evidence="4">Lipoprotein</fullName>
    </recommendedName>
</protein>
<gene>
    <name evidence="2" type="ORF">G7087_02890</name>
</gene>
<sequence length="328" mass="34107">MFPRSLAALALSSFVAGCAGAAGLQPFEFSPEAEPAASAAARPVCALAGLQLPENVAVFAAGAYSGRKLAFQIDQSGHEGTQIDVAVNSPARPVVLMLGAYEPTIWNIGWSPGTRILAVLVSGYHRQAVAGLQAQVPQLNSSYDNRGPCGYFYIGSDNLAALNPMARRVFGRPVDMVFPAENGRVVVGDALRAGTRLLTSPEVAPASFRDPGAPLAGPAGLEDAVRRGVLRRATAADADAWADAVMRSSPPRDLPPVAGQGVPRPPRPSLHNAYVVLKPFTLPAGLFGAHAATLLVPVGVPRPEGNAGHSTIYDFNTLQCRGTACSGR</sequence>
<dbReference type="RefSeq" id="WP_155983605.1">
    <property type="nucleotide sequence ID" value="NZ_JAAOCD010000001.1"/>
</dbReference>
<comment type="caution">
    <text evidence="2">The sequence shown here is derived from an EMBL/GenBank/DDBJ whole genome shotgun (WGS) entry which is preliminary data.</text>
</comment>